<dbReference type="InterPro" id="IPR052388">
    <property type="entry name" value="Peroxisomal_t2-enoyl-CoA_red"/>
</dbReference>
<dbReference type="PANTHER" id="PTHR24317">
    <property type="entry name" value="PEROXISOMAL TRANS-2-ENOYL-COA REDUCTASE"/>
    <property type="match status" value="1"/>
</dbReference>
<evidence type="ECO:0000256" key="5">
    <source>
        <dbReference type="ARBA" id="ARBA00022832"/>
    </source>
</evidence>
<dbReference type="PANTHER" id="PTHR24317:SF7">
    <property type="entry name" value="PEROXISOMAL TRANS-2-ENOYL-COA REDUCTASE"/>
    <property type="match status" value="1"/>
</dbReference>
<keyword evidence="4" id="KW-0597">Phosphoprotein</keyword>
<evidence type="ECO:0000256" key="6">
    <source>
        <dbReference type="ARBA" id="ARBA00022857"/>
    </source>
</evidence>
<evidence type="ECO:0000256" key="3">
    <source>
        <dbReference type="ARBA" id="ARBA00022516"/>
    </source>
</evidence>
<sequence length="88" mass="9245">MAVTSGQEVLFNSLIIGTLDNGEPSKEAGYTQAMIDNVVKGIVLKRRGLPQNIANAMAFLQSDAASWITGTELTVNGGGVYKSKMPAS</sequence>
<evidence type="ECO:0000256" key="17">
    <source>
        <dbReference type="ARBA" id="ARBA00049108"/>
    </source>
</evidence>
<evidence type="ECO:0000256" key="13">
    <source>
        <dbReference type="ARBA" id="ARBA00038849"/>
    </source>
</evidence>
<dbReference type="Proteomes" id="UP001182991">
    <property type="component" value="Unassembled WGS sequence"/>
</dbReference>
<evidence type="ECO:0000256" key="9">
    <source>
        <dbReference type="ARBA" id="ARBA00023140"/>
    </source>
</evidence>
<evidence type="ECO:0000313" key="22">
    <source>
        <dbReference type="Proteomes" id="UP001182991"/>
    </source>
</evidence>
<comment type="catalytic activity">
    <reaction evidence="18">
        <text>a (2E)-enoyl-CoA + NADPH + H(+) = a 2,3-saturated acyl-CoA + NADP(+)</text>
        <dbReference type="Rhea" id="RHEA:33763"/>
        <dbReference type="ChEBI" id="CHEBI:15378"/>
        <dbReference type="ChEBI" id="CHEBI:57783"/>
        <dbReference type="ChEBI" id="CHEBI:58349"/>
        <dbReference type="ChEBI" id="CHEBI:58856"/>
        <dbReference type="ChEBI" id="CHEBI:65111"/>
        <dbReference type="EC" id="1.3.1.38"/>
    </reaction>
    <physiologicalReaction direction="left-to-right" evidence="18">
        <dbReference type="Rhea" id="RHEA:33764"/>
    </physiologicalReaction>
</comment>
<comment type="subunit">
    <text evidence="12">Interacts with PEX5, probably required to target it into peroxisomes.</text>
</comment>
<dbReference type="EMBL" id="JAVRBG010000008">
    <property type="protein sequence ID" value="MDT0294917.1"/>
    <property type="molecule type" value="Genomic_DNA"/>
</dbReference>
<protein>
    <recommendedName>
        <fullName evidence="14">Peroxisomal trans-2-enoyl-CoA reductase</fullName>
        <ecNumber evidence="13">1.3.1.38</ecNumber>
    </recommendedName>
</protein>
<evidence type="ECO:0000256" key="10">
    <source>
        <dbReference type="ARBA" id="ARBA00023160"/>
    </source>
</evidence>
<dbReference type="Gene3D" id="3.40.50.720">
    <property type="entry name" value="NAD(P)-binding Rossmann-like Domain"/>
    <property type="match status" value="1"/>
</dbReference>
<dbReference type="Pfam" id="PF13561">
    <property type="entry name" value="adh_short_C2"/>
    <property type="match status" value="1"/>
</dbReference>
<evidence type="ECO:0000256" key="12">
    <source>
        <dbReference type="ARBA" id="ARBA00038622"/>
    </source>
</evidence>
<evidence type="ECO:0000256" key="8">
    <source>
        <dbReference type="ARBA" id="ARBA00023098"/>
    </source>
</evidence>
<comment type="caution">
    <text evidence="21">The sequence shown here is derived from an EMBL/GenBank/DDBJ whole genome shotgun (WGS) entry which is preliminary data.</text>
</comment>
<evidence type="ECO:0000256" key="2">
    <source>
        <dbReference type="ARBA" id="ARBA00005189"/>
    </source>
</evidence>
<keyword evidence="22" id="KW-1185">Reference proteome</keyword>
<keyword evidence="10" id="KW-0275">Fatty acid biosynthesis</keyword>
<evidence type="ECO:0000313" key="21">
    <source>
        <dbReference type="EMBL" id="MDT0294917.1"/>
    </source>
</evidence>
<proteinExistence type="predicted"/>
<evidence type="ECO:0000256" key="7">
    <source>
        <dbReference type="ARBA" id="ARBA00023002"/>
    </source>
</evidence>
<dbReference type="InterPro" id="IPR036291">
    <property type="entry name" value="NAD(P)-bd_dom_sf"/>
</dbReference>
<evidence type="ECO:0000256" key="11">
    <source>
        <dbReference type="ARBA" id="ARBA00037124"/>
    </source>
</evidence>
<comment type="catalytic activity">
    <reaction evidence="19">
        <text>(2E)-decenoyl-CoA + NADPH + H(+) = decanoyl-CoA + NADP(+)</text>
        <dbReference type="Rhea" id="RHEA:44960"/>
        <dbReference type="ChEBI" id="CHEBI:15378"/>
        <dbReference type="ChEBI" id="CHEBI:57783"/>
        <dbReference type="ChEBI" id="CHEBI:58349"/>
        <dbReference type="ChEBI" id="CHEBI:61406"/>
        <dbReference type="ChEBI" id="CHEBI:61430"/>
    </reaction>
    <physiologicalReaction direction="left-to-right" evidence="19">
        <dbReference type="Rhea" id="RHEA:44961"/>
    </physiologicalReaction>
</comment>
<comment type="catalytic activity">
    <reaction evidence="17">
        <text>(2E)-hexenoyl-CoA + NADPH + H(+) = hexanoyl-CoA + NADP(+)</text>
        <dbReference type="Rhea" id="RHEA:44956"/>
        <dbReference type="ChEBI" id="CHEBI:15378"/>
        <dbReference type="ChEBI" id="CHEBI:57783"/>
        <dbReference type="ChEBI" id="CHEBI:58349"/>
        <dbReference type="ChEBI" id="CHEBI:62077"/>
        <dbReference type="ChEBI" id="CHEBI:62620"/>
    </reaction>
    <physiologicalReaction direction="left-to-right" evidence="17">
        <dbReference type="Rhea" id="RHEA:44957"/>
    </physiologicalReaction>
</comment>
<comment type="catalytic activity">
    <reaction evidence="15">
        <text>(2E)-dodecenoyl-CoA + NADPH + H(+) = dodecanoyl-CoA + NADP(+)</text>
        <dbReference type="Rhea" id="RHEA:44964"/>
        <dbReference type="ChEBI" id="CHEBI:15378"/>
        <dbReference type="ChEBI" id="CHEBI:57330"/>
        <dbReference type="ChEBI" id="CHEBI:57375"/>
        <dbReference type="ChEBI" id="CHEBI:57783"/>
        <dbReference type="ChEBI" id="CHEBI:58349"/>
    </reaction>
    <physiologicalReaction direction="left-to-right" evidence="15">
        <dbReference type="Rhea" id="RHEA:44965"/>
    </physiologicalReaction>
</comment>
<evidence type="ECO:0000256" key="16">
    <source>
        <dbReference type="ARBA" id="ARBA00048686"/>
    </source>
</evidence>
<evidence type="ECO:0000256" key="19">
    <source>
        <dbReference type="ARBA" id="ARBA00049386"/>
    </source>
</evidence>
<gene>
    <name evidence="21" type="ORF">RLT85_09745</name>
</gene>
<dbReference type="EC" id="1.3.1.38" evidence="13"/>
<comment type="catalytic activity">
    <reaction evidence="20">
        <text>(2E)-octenoyl-CoA + NADPH + H(+) = octanoyl-CoA + NADP(+)</text>
        <dbReference type="Rhea" id="RHEA:44952"/>
        <dbReference type="ChEBI" id="CHEBI:15378"/>
        <dbReference type="ChEBI" id="CHEBI:57386"/>
        <dbReference type="ChEBI" id="CHEBI:57783"/>
        <dbReference type="ChEBI" id="CHEBI:58349"/>
        <dbReference type="ChEBI" id="CHEBI:62242"/>
    </reaction>
    <physiologicalReaction direction="left-to-right" evidence="20">
        <dbReference type="Rhea" id="RHEA:44953"/>
    </physiologicalReaction>
</comment>
<accession>A0ABU2KJL9</accession>
<name>A0ABU2KJL9_9FLAO</name>
<comment type="pathway">
    <text evidence="2">Lipid metabolism.</text>
</comment>
<evidence type="ECO:0000256" key="15">
    <source>
        <dbReference type="ARBA" id="ARBA00047570"/>
    </source>
</evidence>
<keyword evidence="8" id="KW-0443">Lipid metabolism</keyword>
<organism evidence="21 22">
    <name type="scientific">Mesonia ostreae</name>
    <dbReference type="NCBI Taxonomy" id="861110"/>
    <lineage>
        <taxon>Bacteria</taxon>
        <taxon>Pseudomonadati</taxon>
        <taxon>Bacteroidota</taxon>
        <taxon>Flavobacteriia</taxon>
        <taxon>Flavobacteriales</taxon>
        <taxon>Flavobacteriaceae</taxon>
        <taxon>Mesonia</taxon>
    </lineage>
</organism>
<reference evidence="22" key="1">
    <citation type="submission" date="2023-07" db="EMBL/GenBank/DDBJ databases">
        <title>Isolating and identifying novel microbial strains from the Mariana Trench.</title>
        <authorList>
            <person name="Fu H."/>
        </authorList>
    </citation>
    <scope>NUCLEOTIDE SEQUENCE [LARGE SCALE GENOMIC DNA]</scope>
    <source>
        <strain evidence="22">T-y2</strain>
    </source>
</reference>
<keyword evidence="7" id="KW-0560">Oxidoreductase</keyword>
<evidence type="ECO:0000256" key="4">
    <source>
        <dbReference type="ARBA" id="ARBA00022553"/>
    </source>
</evidence>
<keyword evidence="3" id="KW-0444">Lipid biosynthesis</keyword>
<evidence type="ECO:0000256" key="14">
    <source>
        <dbReference type="ARBA" id="ARBA00041063"/>
    </source>
</evidence>
<dbReference type="InterPro" id="IPR002347">
    <property type="entry name" value="SDR_fam"/>
</dbReference>
<keyword evidence="6" id="KW-0521">NADP</keyword>
<evidence type="ECO:0000256" key="1">
    <source>
        <dbReference type="ARBA" id="ARBA00004275"/>
    </source>
</evidence>
<evidence type="ECO:0000256" key="18">
    <source>
        <dbReference type="ARBA" id="ARBA00049251"/>
    </source>
</evidence>
<dbReference type="SUPFAM" id="SSF51735">
    <property type="entry name" value="NAD(P)-binding Rossmann-fold domains"/>
    <property type="match status" value="1"/>
</dbReference>
<evidence type="ECO:0000256" key="20">
    <source>
        <dbReference type="ARBA" id="ARBA00049559"/>
    </source>
</evidence>
<comment type="function">
    <text evidence="11">Participates in chain elongation of fatty acids. Catalyzes the reduction of trans-2-enoyl-CoAs of varying chain lengths from 6:1 to 16:1, having maximum activity with 10:1 CoA. Has no 2,4-dienoyl-CoA reductase activity.</text>
</comment>
<keyword evidence="9" id="KW-0576">Peroxisome</keyword>
<comment type="subcellular location">
    <subcellularLocation>
        <location evidence="1">Peroxisome</location>
    </subcellularLocation>
</comment>
<comment type="catalytic activity">
    <reaction evidence="16">
        <text>(2E)-tetradecenoyl-CoA + NADPH + H(+) = tetradecanoyl-CoA + NADP(+)</text>
        <dbReference type="Rhea" id="RHEA:44968"/>
        <dbReference type="ChEBI" id="CHEBI:15378"/>
        <dbReference type="ChEBI" id="CHEBI:57385"/>
        <dbReference type="ChEBI" id="CHEBI:57783"/>
        <dbReference type="ChEBI" id="CHEBI:58349"/>
        <dbReference type="ChEBI" id="CHEBI:61405"/>
    </reaction>
    <physiologicalReaction direction="left-to-right" evidence="16">
        <dbReference type="Rhea" id="RHEA:44969"/>
    </physiologicalReaction>
</comment>
<dbReference type="RefSeq" id="WP_311401845.1">
    <property type="nucleotide sequence ID" value="NZ_JAVRBG010000008.1"/>
</dbReference>
<keyword evidence="5" id="KW-0276">Fatty acid metabolism</keyword>